<dbReference type="InterPro" id="IPR037026">
    <property type="entry name" value="Vgr_OB-fold_dom_sf"/>
</dbReference>
<reference evidence="2 3" key="1">
    <citation type="journal article" date="2015" name="Genome Announc.">
        <title>Complete Genome Sequence of Citrobacter freundii Myophage Moogle.</title>
        <authorList>
            <person name="Nguyen Q.T."/>
            <person name="Luna A.J."/>
            <person name="Hernandez A.C."/>
            <person name="Kuty Everett G.F."/>
        </authorList>
    </citation>
    <scope>NUCLEOTIDE SEQUENCE [LARGE SCALE GENOMIC DNA]</scope>
</reference>
<name>A0A0A0RQ69_9CAUD</name>
<evidence type="ECO:0000313" key="2">
    <source>
        <dbReference type="EMBL" id="AIW03799.1"/>
    </source>
</evidence>
<dbReference type="GeneID" id="24574001"/>
<feature type="domain" description="Phage protein Gp138 N-terminal" evidence="1">
    <location>
        <begin position="27"/>
        <end position="121"/>
    </location>
</feature>
<proteinExistence type="predicted"/>
<dbReference type="Gene3D" id="2.40.50.230">
    <property type="entry name" value="Gp5 N-terminal domain"/>
    <property type="match status" value="1"/>
</dbReference>
<dbReference type="InterPro" id="IPR041599">
    <property type="entry name" value="Gp138_N"/>
</dbReference>
<evidence type="ECO:0000313" key="3">
    <source>
        <dbReference type="Proteomes" id="UP000030203"/>
    </source>
</evidence>
<dbReference type="Proteomes" id="UP000030203">
    <property type="component" value="Segment"/>
</dbReference>
<dbReference type="Pfam" id="PF18352">
    <property type="entry name" value="Gp138_N"/>
    <property type="match status" value="1"/>
</dbReference>
<evidence type="ECO:0000259" key="1">
    <source>
        <dbReference type="Pfam" id="PF18352"/>
    </source>
</evidence>
<sequence length="213" mass="23680">MKSPVTRMSGYVTECLDEFRKELYTGLPAIIVAYNAKTQSATVRPLYSLDGLPMPEITGVPVQFPSGGGASLTFPVKPNDRCWLAFSMLPLDDFVVNDKNVQMETNLRRTHDMSDCVAFVGICTRTQNFNPDPTAVRLHYGDSVLRITDDGNFWFTGDVHISKNLYVEEDVIAKGEVHGSDFVSDTTGVSFNEHNHHYYWTDGGGEADTTEAQ</sequence>
<dbReference type="RefSeq" id="YP_009145705.1">
    <property type="nucleotide sequence ID" value="NC_027293.1"/>
</dbReference>
<protein>
    <recommendedName>
        <fullName evidence="1">Phage protein Gp138 N-terminal domain-containing protein</fullName>
    </recommendedName>
</protein>
<dbReference type="OrthoDB" id="8775at10239"/>
<accession>A0A0A0RQ69</accession>
<dbReference type="KEGG" id="vg:24574001"/>
<dbReference type="EMBL" id="KM236239">
    <property type="protein sequence ID" value="AIW03799.1"/>
    <property type="molecule type" value="Genomic_DNA"/>
</dbReference>
<gene>
    <name evidence="2" type="ORF">CPT_Moogle62</name>
</gene>
<keyword evidence="3" id="KW-1185">Reference proteome</keyword>
<organism evidence="2 3">
    <name type="scientific">Citrobacter phage Moogle</name>
    <dbReference type="NCBI Taxonomy" id="1540094"/>
    <lineage>
        <taxon>Viruses</taxon>
        <taxon>Duplodnaviria</taxon>
        <taxon>Heunggongvirae</taxon>
        <taxon>Uroviricota</taxon>
        <taxon>Caudoviricetes</taxon>
        <taxon>Andersonviridae</taxon>
        <taxon>Ounavirinae</taxon>
        <taxon>Mooglevirus</taxon>
        <taxon>Mooglevirus moogle</taxon>
    </lineage>
</organism>